<feature type="compositionally biased region" description="Pro residues" evidence="1">
    <location>
        <begin position="275"/>
        <end position="289"/>
    </location>
</feature>
<dbReference type="GO" id="GO:0030041">
    <property type="term" value="P:actin filament polymerization"/>
    <property type="evidence" value="ECO:0007669"/>
    <property type="project" value="TreeGrafter"/>
</dbReference>
<feature type="region of interest" description="Disordered" evidence="1">
    <location>
        <begin position="275"/>
        <end position="348"/>
    </location>
</feature>
<gene>
    <name evidence="2" type="ORF">KSP39_PZI003394</name>
</gene>
<feature type="region of interest" description="Disordered" evidence="1">
    <location>
        <begin position="372"/>
        <end position="408"/>
    </location>
</feature>
<keyword evidence="3" id="KW-1185">Reference proteome</keyword>
<dbReference type="EMBL" id="JBBWWQ010000003">
    <property type="protein sequence ID" value="KAK8951992.1"/>
    <property type="molecule type" value="Genomic_DNA"/>
</dbReference>
<comment type="caution">
    <text evidence="2">The sequence shown here is derived from an EMBL/GenBank/DDBJ whole genome shotgun (WGS) entry which is preliminary data.</text>
</comment>
<dbReference type="PANTHER" id="PTHR45691">
    <property type="entry name" value="PROTEIN DIAPHANOUS"/>
    <property type="match status" value="1"/>
</dbReference>
<evidence type="ECO:0000313" key="2">
    <source>
        <dbReference type="EMBL" id="KAK8951992.1"/>
    </source>
</evidence>
<dbReference type="Proteomes" id="UP001418222">
    <property type="component" value="Unassembled WGS sequence"/>
</dbReference>
<evidence type="ECO:0000313" key="3">
    <source>
        <dbReference type="Proteomes" id="UP001418222"/>
    </source>
</evidence>
<dbReference type="GO" id="GO:0005884">
    <property type="term" value="C:actin filament"/>
    <property type="evidence" value="ECO:0007669"/>
    <property type="project" value="TreeGrafter"/>
</dbReference>
<dbReference type="InterPro" id="IPR051412">
    <property type="entry name" value="Formin_Homology_Diaphanous_sf"/>
</dbReference>
<dbReference type="PANTHER" id="PTHR45691:SF1">
    <property type="entry name" value="FH2 DOMAIN-CONTAINING PROTEIN 1-RELATED"/>
    <property type="match status" value="1"/>
</dbReference>
<name>A0AAP0BXF6_9ASPA</name>
<dbReference type="AlphaFoldDB" id="A0AAP0BXF6"/>
<organism evidence="2 3">
    <name type="scientific">Platanthera zijinensis</name>
    <dbReference type="NCBI Taxonomy" id="2320716"/>
    <lineage>
        <taxon>Eukaryota</taxon>
        <taxon>Viridiplantae</taxon>
        <taxon>Streptophyta</taxon>
        <taxon>Embryophyta</taxon>
        <taxon>Tracheophyta</taxon>
        <taxon>Spermatophyta</taxon>
        <taxon>Magnoliopsida</taxon>
        <taxon>Liliopsida</taxon>
        <taxon>Asparagales</taxon>
        <taxon>Orchidaceae</taxon>
        <taxon>Orchidoideae</taxon>
        <taxon>Orchideae</taxon>
        <taxon>Orchidinae</taxon>
        <taxon>Platanthera</taxon>
    </lineage>
</organism>
<dbReference type="PRINTS" id="PR01217">
    <property type="entry name" value="PRICHEXTENSN"/>
</dbReference>
<evidence type="ECO:0000256" key="1">
    <source>
        <dbReference type="SAM" id="MobiDB-lite"/>
    </source>
</evidence>
<sequence>MARISKSRLHYWAPPNHIVGQVKLQSWGAQLPNGSLNKKNSLQAALATSDKGKSLDSEEAAERIAEEASVAVHNRLDSVELVTEGINNLSVSLSAEKNASSNAGYCSDADIAYNQHAFPAALLPPFPQQLPARNLPSPASFPHAIFHHPQASRPSHAFSITRKLPVHHTHFPSRSSVHCAQSLCRALSSTLSSPPFEQTTCNSPVQHACSSSSPAPPSVVDRTALLARLVELDLHIVLRAARLRHVDAQLDLKLDALRMSRNSLVFFLSPPPPELESSPPPPMIVPPPSSVVHDAPPSPIELPPLTFPPSAAVVPVPQSTSPPSLSGTAPPTPTTLPPSLLVQPPPPPAVAEPPLSMVVVLPPLPPPLRSPAPPSPAMLPPPIPALPPSAPTLPPPPTISPPPFPPALALPLPPATSLSLLPARAPLTTTDPFLPPAVALLESI</sequence>
<feature type="compositionally biased region" description="Low complexity" evidence="1">
    <location>
        <begin position="308"/>
        <end position="329"/>
    </location>
</feature>
<accession>A0AAP0BXF6</accession>
<protein>
    <submittedName>
        <fullName evidence="2">Uncharacterized protein</fullName>
    </submittedName>
</protein>
<proteinExistence type="predicted"/>
<reference evidence="2 3" key="1">
    <citation type="journal article" date="2022" name="Nat. Plants">
        <title>Genomes of leafy and leafless Platanthera orchids illuminate the evolution of mycoheterotrophy.</title>
        <authorList>
            <person name="Li M.H."/>
            <person name="Liu K.W."/>
            <person name="Li Z."/>
            <person name="Lu H.C."/>
            <person name="Ye Q.L."/>
            <person name="Zhang D."/>
            <person name="Wang J.Y."/>
            <person name="Li Y.F."/>
            <person name="Zhong Z.M."/>
            <person name="Liu X."/>
            <person name="Yu X."/>
            <person name="Liu D.K."/>
            <person name="Tu X.D."/>
            <person name="Liu B."/>
            <person name="Hao Y."/>
            <person name="Liao X.Y."/>
            <person name="Jiang Y.T."/>
            <person name="Sun W.H."/>
            <person name="Chen J."/>
            <person name="Chen Y.Q."/>
            <person name="Ai Y."/>
            <person name="Zhai J.W."/>
            <person name="Wu S.S."/>
            <person name="Zhou Z."/>
            <person name="Hsiao Y.Y."/>
            <person name="Wu W.L."/>
            <person name="Chen Y.Y."/>
            <person name="Lin Y.F."/>
            <person name="Hsu J.L."/>
            <person name="Li C.Y."/>
            <person name="Wang Z.W."/>
            <person name="Zhao X."/>
            <person name="Zhong W.Y."/>
            <person name="Ma X.K."/>
            <person name="Ma L."/>
            <person name="Huang J."/>
            <person name="Chen G.Z."/>
            <person name="Huang M.Z."/>
            <person name="Huang L."/>
            <person name="Peng D.H."/>
            <person name="Luo Y.B."/>
            <person name="Zou S.Q."/>
            <person name="Chen S.P."/>
            <person name="Lan S."/>
            <person name="Tsai W.C."/>
            <person name="Van de Peer Y."/>
            <person name="Liu Z.J."/>
        </authorList>
    </citation>
    <scope>NUCLEOTIDE SEQUENCE [LARGE SCALE GENOMIC DNA]</scope>
    <source>
        <strain evidence="2">Lor287</strain>
    </source>
</reference>
<feature type="compositionally biased region" description="Pro residues" evidence="1">
    <location>
        <begin position="296"/>
        <end position="307"/>
    </location>
</feature>